<gene>
    <name evidence="2" type="ORF">L0C25_18965</name>
</gene>
<sequence length="139" mass="15664">MWRVSRFRGRARLEGVVDDEDDAESFACDDVRPRGSLARLGERDSTAAELLDLAVLTHGGDQLGPERGLIRNALVGGVELWWRRVLIRIRHLLFPCALDRYSRRSPAMVPQLPSGHDIDFRRGVPAPRRGERESAFGYG</sequence>
<reference evidence="2" key="1">
    <citation type="submission" date="2022-01" db="EMBL/GenBank/DDBJ databases">
        <title>Nocardioidaceae gen. sp. A5X3R13.</title>
        <authorList>
            <person name="Lopez Marin M.A."/>
            <person name="Uhlik O."/>
        </authorList>
    </citation>
    <scope>NUCLEOTIDE SEQUENCE</scope>
    <source>
        <strain evidence="2">A5X3R13</strain>
    </source>
</reference>
<feature type="compositionally biased region" description="Basic and acidic residues" evidence="1">
    <location>
        <begin position="116"/>
        <end position="139"/>
    </location>
</feature>
<feature type="region of interest" description="Disordered" evidence="1">
    <location>
        <begin position="112"/>
        <end position="139"/>
    </location>
</feature>
<dbReference type="AlphaFoldDB" id="A0AA46TG70"/>
<evidence type="ECO:0000313" key="3">
    <source>
        <dbReference type="Proteomes" id="UP001164390"/>
    </source>
</evidence>
<evidence type="ECO:0000313" key="2">
    <source>
        <dbReference type="EMBL" id="UYM04593.1"/>
    </source>
</evidence>
<dbReference type="Proteomes" id="UP001164390">
    <property type="component" value="Chromosome"/>
</dbReference>
<dbReference type="KEGG" id="sgrg:L0C25_18965"/>
<name>A0AA46TG70_9ACTN</name>
<keyword evidence="3" id="KW-1185">Reference proteome</keyword>
<protein>
    <submittedName>
        <fullName evidence="2">Uncharacterized protein</fullName>
    </submittedName>
</protein>
<accession>A0AA46TG70</accession>
<dbReference type="RefSeq" id="WP_271633345.1">
    <property type="nucleotide sequence ID" value="NZ_CP094970.1"/>
</dbReference>
<dbReference type="EMBL" id="CP094970">
    <property type="protein sequence ID" value="UYM04593.1"/>
    <property type="molecule type" value="Genomic_DNA"/>
</dbReference>
<organism evidence="2 3">
    <name type="scientific">Solicola gregarius</name>
    <dbReference type="NCBI Taxonomy" id="2908642"/>
    <lineage>
        <taxon>Bacteria</taxon>
        <taxon>Bacillati</taxon>
        <taxon>Actinomycetota</taxon>
        <taxon>Actinomycetes</taxon>
        <taxon>Propionibacteriales</taxon>
        <taxon>Nocardioidaceae</taxon>
        <taxon>Solicola</taxon>
    </lineage>
</organism>
<evidence type="ECO:0000256" key="1">
    <source>
        <dbReference type="SAM" id="MobiDB-lite"/>
    </source>
</evidence>
<proteinExistence type="predicted"/>